<evidence type="ECO:0000256" key="4">
    <source>
        <dbReference type="ARBA" id="ARBA00022837"/>
    </source>
</evidence>
<organism evidence="8 9">
    <name type="scientific">Rubripirellula reticaptiva</name>
    <dbReference type="NCBI Taxonomy" id="2528013"/>
    <lineage>
        <taxon>Bacteria</taxon>
        <taxon>Pseudomonadati</taxon>
        <taxon>Planctomycetota</taxon>
        <taxon>Planctomycetia</taxon>
        <taxon>Pirellulales</taxon>
        <taxon>Pirellulaceae</taxon>
        <taxon>Rubripirellula</taxon>
    </lineage>
</organism>
<evidence type="ECO:0000256" key="5">
    <source>
        <dbReference type="SAM" id="MobiDB-lite"/>
    </source>
</evidence>
<proteinExistence type="inferred from homology"/>
<dbReference type="PANTHER" id="PTHR42693">
    <property type="entry name" value="ARYLSULFATASE FAMILY MEMBER"/>
    <property type="match status" value="1"/>
</dbReference>
<feature type="compositionally biased region" description="Polar residues" evidence="5">
    <location>
        <begin position="494"/>
        <end position="504"/>
    </location>
</feature>
<evidence type="ECO:0000256" key="2">
    <source>
        <dbReference type="ARBA" id="ARBA00022723"/>
    </source>
</evidence>
<dbReference type="Pfam" id="PF00884">
    <property type="entry name" value="Sulfatase"/>
    <property type="match status" value="1"/>
</dbReference>
<dbReference type="InterPro" id="IPR000917">
    <property type="entry name" value="Sulfatase_N"/>
</dbReference>
<keyword evidence="6" id="KW-0732">Signal</keyword>
<keyword evidence="9" id="KW-1185">Reference proteome</keyword>
<keyword evidence="2" id="KW-0479">Metal-binding</keyword>
<dbReference type="Gene3D" id="3.30.1120.10">
    <property type="match status" value="1"/>
</dbReference>
<sequence length="504" mass="54939" precursor="true">MNTLSLQSAWLSTFMVLLGCFATARAEDALPNIVFILADDMGYGDVQCLNPDRGKIATPKMDRLAEQGMTFTDAHTTSSVCTPTRYGILTGRYNWRTQLQKSVLYGFDKPLIDESRMTIAGFLKKHGYNTAAIGKWHLGLDMPTIDGKPIEGNNPANVDWDQPVKNGPVTRGFDYYFGISASLDMPPYIYIENDRFVGKATATKAFMRKGPAEPDFEAIDVLPMIGKKAAEFIAKQDASKPFFAYIPFASPHTPILPSKQWQGKSSLGKYGDFVMQTDAVIGEIVEAIDKAGFADNTLVIVTSDNGCSKAAGIKELEAMGHFPSGNLRGSKADLWDGGHRVPFIVRWPSVVKPGSTSDQLICQADLMATAADIIGEQVPDGAGEDSVSFKPALSGQPIVSTRAGLVHHSISGHFAYRQGKWKLLLAKGSGGWSSPNERQAKDRAEAQLYDMESDLGEANNLYASEPEVVERLLQQLTADVERGRSTDGPASANDVEQINLWKSR</sequence>
<comment type="caution">
    <text evidence="8">The sequence shown here is derived from an EMBL/GenBank/DDBJ whole genome shotgun (WGS) entry which is preliminary data.</text>
</comment>
<dbReference type="Gene3D" id="3.40.720.10">
    <property type="entry name" value="Alkaline Phosphatase, subunit A"/>
    <property type="match status" value="1"/>
</dbReference>
<dbReference type="EC" id="3.1.6.1" evidence="8"/>
<feature type="domain" description="Sulfatase N-terminal" evidence="7">
    <location>
        <begin position="31"/>
        <end position="375"/>
    </location>
</feature>
<evidence type="ECO:0000256" key="3">
    <source>
        <dbReference type="ARBA" id="ARBA00022801"/>
    </source>
</evidence>
<dbReference type="PROSITE" id="PS00149">
    <property type="entry name" value="SULFATASE_2"/>
    <property type="match status" value="1"/>
</dbReference>
<dbReference type="PANTHER" id="PTHR42693:SF53">
    <property type="entry name" value="ENDO-4-O-SULFATASE"/>
    <property type="match status" value="1"/>
</dbReference>
<feature type="chain" id="PRO_5022994972" evidence="6">
    <location>
        <begin position="27"/>
        <end position="504"/>
    </location>
</feature>
<dbReference type="InterPro" id="IPR050738">
    <property type="entry name" value="Sulfatase"/>
</dbReference>
<keyword evidence="4" id="KW-0106">Calcium</keyword>
<gene>
    <name evidence="8" type="primary">atsA_27</name>
    <name evidence="8" type="ORF">Poly59_18870</name>
</gene>
<evidence type="ECO:0000259" key="7">
    <source>
        <dbReference type="Pfam" id="PF00884"/>
    </source>
</evidence>
<feature type="signal peptide" evidence="6">
    <location>
        <begin position="1"/>
        <end position="26"/>
    </location>
</feature>
<dbReference type="InterPro" id="IPR024607">
    <property type="entry name" value="Sulfatase_CS"/>
</dbReference>
<dbReference type="InterPro" id="IPR017850">
    <property type="entry name" value="Alkaline_phosphatase_core_sf"/>
</dbReference>
<evidence type="ECO:0000256" key="1">
    <source>
        <dbReference type="ARBA" id="ARBA00008779"/>
    </source>
</evidence>
<accession>A0A5C6F5B3</accession>
<dbReference type="PROSITE" id="PS00523">
    <property type="entry name" value="SULFATASE_1"/>
    <property type="match status" value="1"/>
</dbReference>
<protein>
    <submittedName>
        <fullName evidence="8">Arylsulfatase</fullName>
        <ecNumber evidence="8">3.1.6.1</ecNumber>
    </submittedName>
</protein>
<reference evidence="8 9" key="1">
    <citation type="submission" date="2019-02" db="EMBL/GenBank/DDBJ databases">
        <title>Deep-cultivation of Planctomycetes and their phenomic and genomic characterization uncovers novel biology.</title>
        <authorList>
            <person name="Wiegand S."/>
            <person name="Jogler M."/>
            <person name="Boedeker C."/>
            <person name="Pinto D."/>
            <person name="Vollmers J."/>
            <person name="Rivas-Marin E."/>
            <person name="Kohn T."/>
            <person name="Peeters S.H."/>
            <person name="Heuer A."/>
            <person name="Rast P."/>
            <person name="Oberbeckmann S."/>
            <person name="Bunk B."/>
            <person name="Jeske O."/>
            <person name="Meyerdierks A."/>
            <person name="Storesund J.E."/>
            <person name="Kallscheuer N."/>
            <person name="Luecker S."/>
            <person name="Lage O.M."/>
            <person name="Pohl T."/>
            <person name="Merkel B.J."/>
            <person name="Hornburger P."/>
            <person name="Mueller R.-W."/>
            <person name="Bruemmer F."/>
            <person name="Labrenz M."/>
            <person name="Spormann A.M."/>
            <person name="Op Den Camp H."/>
            <person name="Overmann J."/>
            <person name="Amann R."/>
            <person name="Jetten M.S.M."/>
            <person name="Mascher T."/>
            <person name="Medema M.H."/>
            <person name="Devos D.P."/>
            <person name="Kaster A.-K."/>
            <person name="Ovreas L."/>
            <person name="Rohde M."/>
            <person name="Galperin M.Y."/>
            <person name="Jogler C."/>
        </authorList>
    </citation>
    <scope>NUCLEOTIDE SEQUENCE [LARGE SCALE GENOMIC DNA]</scope>
    <source>
        <strain evidence="8 9">Poly59</strain>
    </source>
</reference>
<evidence type="ECO:0000313" key="8">
    <source>
        <dbReference type="EMBL" id="TWU55587.1"/>
    </source>
</evidence>
<evidence type="ECO:0000313" key="9">
    <source>
        <dbReference type="Proteomes" id="UP000317977"/>
    </source>
</evidence>
<comment type="similarity">
    <text evidence="1">Belongs to the sulfatase family.</text>
</comment>
<evidence type="ECO:0000256" key="6">
    <source>
        <dbReference type="SAM" id="SignalP"/>
    </source>
</evidence>
<dbReference type="SUPFAM" id="SSF53649">
    <property type="entry name" value="Alkaline phosphatase-like"/>
    <property type="match status" value="1"/>
</dbReference>
<feature type="region of interest" description="Disordered" evidence="5">
    <location>
        <begin position="479"/>
        <end position="504"/>
    </location>
</feature>
<dbReference type="Proteomes" id="UP000317977">
    <property type="component" value="Unassembled WGS sequence"/>
</dbReference>
<dbReference type="AlphaFoldDB" id="A0A5C6F5B3"/>
<name>A0A5C6F5B3_9BACT</name>
<dbReference type="CDD" id="cd16143">
    <property type="entry name" value="ARS_like"/>
    <property type="match status" value="1"/>
</dbReference>
<keyword evidence="3 8" id="KW-0378">Hydrolase</keyword>
<dbReference type="OrthoDB" id="9783154at2"/>
<dbReference type="EMBL" id="SJPX01000002">
    <property type="protein sequence ID" value="TWU55587.1"/>
    <property type="molecule type" value="Genomic_DNA"/>
</dbReference>
<dbReference type="GO" id="GO:0004065">
    <property type="term" value="F:arylsulfatase activity"/>
    <property type="evidence" value="ECO:0007669"/>
    <property type="project" value="UniProtKB-EC"/>
</dbReference>
<dbReference type="GO" id="GO:0046872">
    <property type="term" value="F:metal ion binding"/>
    <property type="evidence" value="ECO:0007669"/>
    <property type="project" value="UniProtKB-KW"/>
</dbReference>